<evidence type="ECO:0000256" key="3">
    <source>
        <dbReference type="ARBA" id="ARBA00023163"/>
    </source>
</evidence>
<comment type="caution">
    <text evidence="5">The sequence shown here is derived from an EMBL/GenBank/DDBJ whole genome shotgun (WGS) entry which is preliminary data.</text>
</comment>
<dbReference type="InterPro" id="IPR000843">
    <property type="entry name" value="HTH_LacI"/>
</dbReference>
<evidence type="ECO:0000256" key="2">
    <source>
        <dbReference type="ARBA" id="ARBA00023125"/>
    </source>
</evidence>
<dbReference type="PANTHER" id="PTHR30146:SF109">
    <property type="entry name" value="HTH-TYPE TRANSCRIPTIONAL REGULATOR GALS"/>
    <property type="match status" value="1"/>
</dbReference>
<keyword evidence="2" id="KW-0238">DNA-binding</keyword>
<name>A0A4Z1DZ38_9MICO</name>
<sequence>MSTRPTIAAVAAAAGVSRQTVSNALNAPERVRPDTLARVLARIDDLGYRPSVAARQMRTGRSQLLAMRIEPVRDGVNGVVGDRFLHALSEAAQRAGYRMLLCTASGDAAELAEYEQLRATMALDGVVLATTHTGDGRRAWLRDKKLAFMSFGRPWASDGSLGEDDASWVDVDGAAGTAAATAELLARGHRRIAYLGWPHASDVGQDRRAGWLRTMAAAGLAGVAVEATSEDDIEQALAVVADLLSSRPTAIVCASDTLAIAVSAALNQRGLRPGADVSVVGFDDTPAARALGIASVLQPLGGVADACIGGLVGQLEGSSAPERGVLLEPRLVIRPTLADPSP</sequence>
<dbReference type="Pfam" id="PF13377">
    <property type="entry name" value="Peripla_BP_3"/>
    <property type="match status" value="1"/>
</dbReference>
<dbReference type="AlphaFoldDB" id="A0A4Z1DZ38"/>
<gene>
    <name evidence="5" type="ORF">SERN_2538</name>
</gene>
<reference evidence="5 6" key="1">
    <citation type="submission" date="2018-11" db="EMBL/GenBank/DDBJ databases">
        <title>Complete genome sequencing of the Actinobacteria Serinibacter sp. K3-2.</title>
        <authorList>
            <person name="Rakitin A.L."/>
            <person name="Beletsky A.V."/>
            <person name="Mardanov A.V."/>
            <person name="Ravin N.V."/>
            <person name="Gromova A.S."/>
            <person name="Filippova S.N."/>
            <person name="Gal'Chenko V.F."/>
        </authorList>
    </citation>
    <scope>NUCLEOTIDE SEQUENCE [LARGE SCALE GENOMIC DNA]</scope>
    <source>
        <strain evidence="5 6">K3-2</strain>
    </source>
</reference>
<evidence type="ECO:0000313" key="6">
    <source>
        <dbReference type="Proteomes" id="UP000297318"/>
    </source>
</evidence>
<keyword evidence="3" id="KW-0804">Transcription</keyword>
<dbReference type="OrthoDB" id="3430936at2"/>
<dbReference type="Pfam" id="PF00356">
    <property type="entry name" value="LacI"/>
    <property type="match status" value="1"/>
</dbReference>
<evidence type="ECO:0000259" key="4">
    <source>
        <dbReference type="PROSITE" id="PS50932"/>
    </source>
</evidence>
<organism evidence="5 6">
    <name type="scientific">Serinibacter arcticus</name>
    <dbReference type="NCBI Taxonomy" id="1655435"/>
    <lineage>
        <taxon>Bacteria</taxon>
        <taxon>Bacillati</taxon>
        <taxon>Actinomycetota</taxon>
        <taxon>Actinomycetes</taxon>
        <taxon>Micrococcales</taxon>
        <taxon>Beutenbergiaceae</taxon>
        <taxon>Serinibacter</taxon>
    </lineage>
</organism>
<feature type="domain" description="HTH lacI-type" evidence="4">
    <location>
        <begin position="5"/>
        <end position="59"/>
    </location>
</feature>
<evidence type="ECO:0000256" key="1">
    <source>
        <dbReference type="ARBA" id="ARBA00023015"/>
    </source>
</evidence>
<dbReference type="SUPFAM" id="SSF53822">
    <property type="entry name" value="Periplasmic binding protein-like I"/>
    <property type="match status" value="1"/>
</dbReference>
<dbReference type="InterPro" id="IPR010982">
    <property type="entry name" value="Lambda_DNA-bd_dom_sf"/>
</dbReference>
<dbReference type="GO" id="GO:0003700">
    <property type="term" value="F:DNA-binding transcription factor activity"/>
    <property type="evidence" value="ECO:0007669"/>
    <property type="project" value="TreeGrafter"/>
</dbReference>
<proteinExistence type="predicted"/>
<dbReference type="PANTHER" id="PTHR30146">
    <property type="entry name" value="LACI-RELATED TRANSCRIPTIONAL REPRESSOR"/>
    <property type="match status" value="1"/>
</dbReference>
<keyword evidence="1" id="KW-0805">Transcription regulation</keyword>
<evidence type="ECO:0000313" key="5">
    <source>
        <dbReference type="EMBL" id="TGO04945.1"/>
    </source>
</evidence>
<dbReference type="CDD" id="cd01392">
    <property type="entry name" value="HTH_LacI"/>
    <property type="match status" value="1"/>
</dbReference>
<dbReference type="Gene3D" id="1.10.260.40">
    <property type="entry name" value="lambda repressor-like DNA-binding domains"/>
    <property type="match status" value="1"/>
</dbReference>
<protein>
    <submittedName>
        <fullName evidence="5">Transcriptional regulator, LacI family</fullName>
    </submittedName>
</protein>
<dbReference type="InterPro" id="IPR046335">
    <property type="entry name" value="LacI/GalR-like_sensor"/>
</dbReference>
<dbReference type="GO" id="GO:0000976">
    <property type="term" value="F:transcription cis-regulatory region binding"/>
    <property type="evidence" value="ECO:0007669"/>
    <property type="project" value="TreeGrafter"/>
</dbReference>
<dbReference type="SUPFAM" id="SSF47413">
    <property type="entry name" value="lambda repressor-like DNA-binding domains"/>
    <property type="match status" value="1"/>
</dbReference>
<dbReference type="Gene3D" id="3.40.50.2300">
    <property type="match status" value="2"/>
</dbReference>
<accession>A0A4Z1DZ38</accession>
<dbReference type="Proteomes" id="UP000297318">
    <property type="component" value="Unassembled WGS sequence"/>
</dbReference>
<dbReference type="InterPro" id="IPR028082">
    <property type="entry name" value="Peripla_BP_I"/>
</dbReference>
<dbReference type="PROSITE" id="PS50932">
    <property type="entry name" value="HTH_LACI_2"/>
    <property type="match status" value="1"/>
</dbReference>
<dbReference type="EMBL" id="RHPJ01000003">
    <property type="protein sequence ID" value="TGO04945.1"/>
    <property type="molecule type" value="Genomic_DNA"/>
</dbReference>
<dbReference type="RefSeq" id="WP_135850468.1">
    <property type="nucleotide sequence ID" value="NZ_RHPJ01000003.1"/>
</dbReference>
<dbReference type="SMART" id="SM00354">
    <property type="entry name" value="HTH_LACI"/>
    <property type="match status" value="1"/>
</dbReference>
<keyword evidence="6" id="KW-1185">Reference proteome</keyword>